<evidence type="ECO:0000256" key="9">
    <source>
        <dbReference type="ARBA" id="ARBA00025210"/>
    </source>
</evidence>
<evidence type="ECO:0000256" key="11">
    <source>
        <dbReference type="ARBA" id="ARBA00026213"/>
    </source>
</evidence>
<comment type="similarity">
    <text evidence="3 12">Belongs to the peptidase M14 family.</text>
</comment>
<evidence type="ECO:0000256" key="10">
    <source>
        <dbReference type="ARBA" id="ARBA00026187"/>
    </source>
</evidence>
<dbReference type="Pfam" id="PF00246">
    <property type="entry name" value="Peptidase_M14"/>
    <property type="match status" value="1"/>
</dbReference>
<keyword evidence="6" id="KW-0732">Signal</keyword>
<keyword evidence="5" id="KW-0479">Metal-binding</keyword>
<evidence type="ECO:0000256" key="3">
    <source>
        <dbReference type="ARBA" id="ARBA00005988"/>
    </source>
</evidence>
<dbReference type="EMBL" id="MU128977">
    <property type="protein sequence ID" value="KAF9513086.1"/>
    <property type="molecule type" value="Genomic_DNA"/>
</dbReference>
<evidence type="ECO:0000259" key="13">
    <source>
        <dbReference type="PROSITE" id="PS52035"/>
    </source>
</evidence>
<keyword evidence="7" id="KW-0862">Zinc</keyword>
<dbReference type="InterPro" id="IPR000834">
    <property type="entry name" value="Peptidase_M14"/>
</dbReference>
<dbReference type="OrthoDB" id="2982010at2759"/>
<dbReference type="PANTHER" id="PTHR11705:SF147">
    <property type="entry name" value="INACTIVE METALLOCARBOXYPEPTIDASE ECM14"/>
    <property type="match status" value="1"/>
</dbReference>
<evidence type="ECO:0000256" key="6">
    <source>
        <dbReference type="ARBA" id="ARBA00022729"/>
    </source>
</evidence>
<evidence type="ECO:0000256" key="5">
    <source>
        <dbReference type="ARBA" id="ARBA00022723"/>
    </source>
</evidence>
<feature type="domain" description="Peptidase M14" evidence="13">
    <location>
        <begin position="1"/>
        <end position="141"/>
    </location>
</feature>
<dbReference type="SUPFAM" id="SSF53187">
    <property type="entry name" value="Zn-dependent exopeptidases"/>
    <property type="match status" value="1"/>
</dbReference>
<keyword evidence="4" id="KW-0964">Secreted</keyword>
<dbReference type="GO" id="GO:0008270">
    <property type="term" value="F:zinc ion binding"/>
    <property type="evidence" value="ECO:0007669"/>
    <property type="project" value="InterPro"/>
</dbReference>
<evidence type="ECO:0000256" key="8">
    <source>
        <dbReference type="ARBA" id="ARBA00023157"/>
    </source>
</evidence>
<comment type="cofactor">
    <cofactor evidence="1">
        <name>Zn(2+)</name>
        <dbReference type="ChEBI" id="CHEBI:29105"/>
    </cofactor>
</comment>
<sequence>MNRNWGYQWKNSSDPCHHCATPNIRGFIDLRSYGQLLMYPFAHTCSVLPAHAEDLIEAALGASKATKEVHGTKMRTGAACELLYHAPGSVLDWAYATAGISFSYSVALRDTGTYGFLLPTRWIRPVGEETGALIEYLANWIFKRKL</sequence>
<keyword evidence="8" id="KW-1015">Disulfide bond</keyword>
<organism evidence="14 15">
    <name type="scientific">Hydnum rufescens UP504</name>
    <dbReference type="NCBI Taxonomy" id="1448309"/>
    <lineage>
        <taxon>Eukaryota</taxon>
        <taxon>Fungi</taxon>
        <taxon>Dikarya</taxon>
        <taxon>Basidiomycota</taxon>
        <taxon>Agaricomycotina</taxon>
        <taxon>Agaricomycetes</taxon>
        <taxon>Cantharellales</taxon>
        <taxon>Hydnaceae</taxon>
        <taxon>Hydnum</taxon>
    </lineage>
</organism>
<evidence type="ECO:0000313" key="14">
    <source>
        <dbReference type="EMBL" id="KAF9513086.1"/>
    </source>
</evidence>
<dbReference type="AlphaFoldDB" id="A0A9P6AW95"/>
<dbReference type="GO" id="GO:0006508">
    <property type="term" value="P:proteolysis"/>
    <property type="evidence" value="ECO:0007669"/>
    <property type="project" value="InterPro"/>
</dbReference>
<protein>
    <recommendedName>
        <fullName evidence="10">Inactive metallocarboxypeptidase ECM14</fullName>
    </recommendedName>
    <alternativeName>
        <fullName evidence="11">Inactive metallocarboxypeptidase ecm14</fullName>
    </alternativeName>
</protein>
<reference evidence="14" key="1">
    <citation type="journal article" date="2020" name="Nat. Commun.">
        <title>Large-scale genome sequencing of mycorrhizal fungi provides insights into the early evolution of symbiotic traits.</title>
        <authorList>
            <person name="Miyauchi S."/>
            <person name="Kiss E."/>
            <person name="Kuo A."/>
            <person name="Drula E."/>
            <person name="Kohler A."/>
            <person name="Sanchez-Garcia M."/>
            <person name="Morin E."/>
            <person name="Andreopoulos B."/>
            <person name="Barry K.W."/>
            <person name="Bonito G."/>
            <person name="Buee M."/>
            <person name="Carver A."/>
            <person name="Chen C."/>
            <person name="Cichocki N."/>
            <person name="Clum A."/>
            <person name="Culley D."/>
            <person name="Crous P.W."/>
            <person name="Fauchery L."/>
            <person name="Girlanda M."/>
            <person name="Hayes R.D."/>
            <person name="Keri Z."/>
            <person name="LaButti K."/>
            <person name="Lipzen A."/>
            <person name="Lombard V."/>
            <person name="Magnuson J."/>
            <person name="Maillard F."/>
            <person name="Murat C."/>
            <person name="Nolan M."/>
            <person name="Ohm R.A."/>
            <person name="Pangilinan J."/>
            <person name="Pereira M.F."/>
            <person name="Perotto S."/>
            <person name="Peter M."/>
            <person name="Pfister S."/>
            <person name="Riley R."/>
            <person name="Sitrit Y."/>
            <person name="Stielow J.B."/>
            <person name="Szollosi G."/>
            <person name="Zifcakova L."/>
            <person name="Stursova M."/>
            <person name="Spatafora J.W."/>
            <person name="Tedersoo L."/>
            <person name="Vaario L.M."/>
            <person name="Yamada A."/>
            <person name="Yan M."/>
            <person name="Wang P."/>
            <person name="Xu J."/>
            <person name="Bruns T."/>
            <person name="Baldrian P."/>
            <person name="Vilgalys R."/>
            <person name="Dunand C."/>
            <person name="Henrissat B."/>
            <person name="Grigoriev I.V."/>
            <person name="Hibbett D."/>
            <person name="Nagy L.G."/>
            <person name="Martin F.M."/>
        </authorList>
    </citation>
    <scope>NUCLEOTIDE SEQUENCE</scope>
    <source>
        <strain evidence="14">UP504</strain>
    </source>
</reference>
<comment type="function">
    <text evidence="9">Inactive carboxypeptidase that may play a role in cell wall organization and biogenesis.</text>
</comment>
<accession>A0A9P6AW95</accession>
<dbReference type="GO" id="GO:0005615">
    <property type="term" value="C:extracellular space"/>
    <property type="evidence" value="ECO:0007669"/>
    <property type="project" value="TreeGrafter"/>
</dbReference>
<dbReference type="GO" id="GO:0004181">
    <property type="term" value="F:metallocarboxypeptidase activity"/>
    <property type="evidence" value="ECO:0007669"/>
    <property type="project" value="InterPro"/>
</dbReference>
<name>A0A9P6AW95_9AGAM</name>
<dbReference type="Proteomes" id="UP000886523">
    <property type="component" value="Unassembled WGS sequence"/>
</dbReference>
<dbReference type="PROSITE" id="PS52035">
    <property type="entry name" value="PEPTIDASE_M14"/>
    <property type="match status" value="1"/>
</dbReference>
<dbReference type="PANTHER" id="PTHR11705">
    <property type="entry name" value="PROTEASE FAMILY M14 CARBOXYPEPTIDASE A,B"/>
    <property type="match status" value="1"/>
</dbReference>
<proteinExistence type="inferred from homology"/>
<keyword evidence="15" id="KW-1185">Reference proteome</keyword>
<evidence type="ECO:0000256" key="2">
    <source>
        <dbReference type="ARBA" id="ARBA00004613"/>
    </source>
</evidence>
<evidence type="ECO:0000256" key="1">
    <source>
        <dbReference type="ARBA" id="ARBA00001947"/>
    </source>
</evidence>
<dbReference type="Gene3D" id="3.40.630.10">
    <property type="entry name" value="Zn peptidases"/>
    <property type="match status" value="1"/>
</dbReference>
<comment type="caution">
    <text evidence="14">The sequence shown here is derived from an EMBL/GenBank/DDBJ whole genome shotgun (WGS) entry which is preliminary data.</text>
</comment>
<evidence type="ECO:0000313" key="15">
    <source>
        <dbReference type="Proteomes" id="UP000886523"/>
    </source>
</evidence>
<evidence type="ECO:0000256" key="12">
    <source>
        <dbReference type="PROSITE-ProRule" id="PRU01379"/>
    </source>
</evidence>
<evidence type="ECO:0000256" key="7">
    <source>
        <dbReference type="ARBA" id="ARBA00022833"/>
    </source>
</evidence>
<comment type="caution">
    <text evidence="12">Lacks conserved residue(s) required for the propagation of feature annotation.</text>
</comment>
<gene>
    <name evidence="14" type="ORF">BS47DRAFT_987216</name>
</gene>
<evidence type="ECO:0000256" key="4">
    <source>
        <dbReference type="ARBA" id="ARBA00022525"/>
    </source>
</evidence>
<comment type="subcellular location">
    <subcellularLocation>
        <location evidence="2">Secreted</location>
    </subcellularLocation>
</comment>